<protein>
    <submittedName>
        <fullName evidence="5">LCP family protein</fullName>
    </submittedName>
</protein>
<reference evidence="5 6" key="1">
    <citation type="submission" date="2022-11" db="EMBL/GenBank/DDBJ databases">
        <title>Anaerobic phenanthrene biodegradation by a DNRA strain PheN6.</title>
        <authorList>
            <person name="Zhang Z."/>
        </authorList>
    </citation>
    <scope>NUCLEOTIDE SEQUENCE [LARGE SCALE GENOMIC DNA]</scope>
    <source>
        <strain evidence="5 6">PheN6</strain>
    </source>
</reference>
<feature type="compositionally biased region" description="Polar residues" evidence="2">
    <location>
        <begin position="495"/>
        <end position="508"/>
    </location>
</feature>
<keyword evidence="3" id="KW-0472">Membrane</keyword>
<evidence type="ECO:0000313" key="5">
    <source>
        <dbReference type="EMBL" id="MDC5698268.1"/>
    </source>
</evidence>
<dbReference type="RefSeq" id="WP_272462843.1">
    <property type="nucleotide sequence ID" value="NZ_JAPFQL010000059.1"/>
</dbReference>
<accession>A0ABT5GJK2</accession>
<feature type="transmembrane region" description="Helical" evidence="3">
    <location>
        <begin position="52"/>
        <end position="73"/>
    </location>
</feature>
<dbReference type="PANTHER" id="PTHR33392">
    <property type="entry name" value="POLYISOPRENYL-TEICHOIC ACID--PEPTIDOGLYCAN TEICHOIC ACID TRANSFERASE TAGU"/>
    <property type="match status" value="1"/>
</dbReference>
<feature type="region of interest" description="Disordered" evidence="2">
    <location>
        <begin position="482"/>
        <end position="517"/>
    </location>
</feature>
<dbReference type="Pfam" id="PF03816">
    <property type="entry name" value="LytR_cpsA_psr"/>
    <property type="match status" value="1"/>
</dbReference>
<evidence type="ECO:0000313" key="6">
    <source>
        <dbReference type="Proteomes" id="UP001150259"/>
    </source>
</evidence>
<dbReference type="Proteomes" id="UP001150259">
    <property type="component" value="Unassembled WGS sequence"/>
</dbReference>
<gene>
    <name evidence="5" type="ORF">OO014_13480</name>
</gene>
<evidence type="ECO:0000256" key="1">
    <source>
        <dbReference type="ARBA" id="ARBA00006068"/>
    </source>
</evidence>
<feature type="transmembrane region" description="Helical" evidence="3">
    <location>
        <begin position="127"/>
        <end position="144"/>
    </location>
</feature>
<feature type="domain" description="Cell envelope-related transcriptional attenuator" evidence="4">
    <location>
        <begin position="206"/>
        <end position="408"/>
    </location>
</feature>
<comment type="similarity">
    <text evidence="1">Belongs to the LytR/CpsA/Psr (LCP) family.</text>
</comment>
<dbReference type="Gene3D" id="3.40.630.190">
    <property type="entry name" value="LCP protein"/>
    <property type="match status" value="1"/>
</dbReference>
<dbReference type="InterPro" id="IPR004474">
    <property type="entry name" value="LytR_CpsA_psr"/>
</dbReference>
<evidence type="ECO:0000256" key="2">
    <source>
        <dbReference type="SAM" id="MobiDB-lite"/>
    </source>
</evidence>
<proteinExistence type="inferred from homology"/>
<keyword evidence="6" id="KW-1185">Reference proteome</keyword>
<feature type="region of interest" description="Disordered" evidence="2">
    <location>
        <begin position="1"/>
        <end position="21"/>
    </location>
</feature>
<name>A0ABT5GJK2_9MICO</name>
<sequence>MTVHDDGRATASAGRRSARRQLRSHYRRSLRLVALAAAIPGAGLIRTRARRAGWVILLGFILALLAGVAVILSRGAKDVGLYVISHPDLLQSAGVLLAGAGLIWCASIVATAVSARPDRLDRSRTRVLAVFTTLMVAVVGAGTYKGAEAALITTDTIRGVFSAQGLKPGEGAKVVNEADVDPWRDTPRVNLLLMGSDAGTSRTGTRPDSMIVASIDTKTGRTVLISVPRNFEWAPLAPDSPLRERWPIGFYGGTHDQPDCPRKEANAADPCQINAVWTEAEQFRASHPDAYPDDPAPGRSETRDVIGEMLGLQIDHLVVIDLQGFMDLIDAMGGVEVNIKLGGFDGNTPIPYGQKYANGSYAHYFDQPGPQQLNGYRALWYARSRAADGDEHRQQRQRCVVQAVVDQVDPAFMLTKYASIAQILKENVYTDIPGPNLPAFAELVERVQKGKITSLAFTGKNGFPYSSNPDYELVRDLVKKALEPPKRKKSKPKPNSTATTPAPSVTESQPEEVDECA</sequence>
<comment type="caution">
    <text evidence="5">The sequence shown here is derived from an EMBL/GenBank/DDBJ whole genome shotgun (WGS) entry which is preliminary data.</text>
</comment>
<dbReference type="InterPro" id="IPR050922">
    <property type="entry name" value="LytR/CpsA/Psr_CW_biosynth"/>
</dbReference>
<dbReference type="NCBIfam" id="TIGR00350">
    <property type="entry name" value="lytR_cpsA_psr"/>
    <property type="match status" value="1"/>
</dbReference>
<feature type="transmembrane region" description="Helical" evidence="3">
    <location>
        <begin position="93"/>
        <end position="115"/>
    </location>
</feature>
<dbReference type="PANTHER" id="PTHR33392:SF6">
    <property type="entry name" value="POLYISOPRENYL-TEICHOIC ACID--PEPTIDOGLYCAN TEICHOIC ACID TRANSFERASE TAGU"/>
    <property type="match status" value="1"/>
</dbReference>
<organism evidence="5 6">
    <name type="scientific">Intrasporangium calvum</name>
    <dbReference type="NCBI Taxonomy" id="53358"/>
    <lineage>
        <taxon>Bacteria</taxon>
        <taxon>Bacillati</taxon>
        <taxon>Actinomycetota</taxon>
        <taxon>Actinomycetes</taxon>
        <taxon>Micrococcales</taxon>
        <taxon>Intrasporangiaceae</taxon>
        <taxon>Intrasporangium</taxon>
    </lineage>
</organism>
<keyword evidence="3" id="KW-1133">Transmembrane helix</keyword>
<evidence type="ECO:0000259" key="4">
    <source>
        <dbReference type="Pfam" id="PF03816"/>
    </source>
</evidence>
<dbReference type="EMBL" id="JAPFQL010000059">
    <property type="protein sequence ID" value="MDC5698268.1"/>
    <property type="molecule type" value="Genomic_DNA"/>
</dbReference>
<evidence type="ECO:0000256" key="3">
    <source>
        <dbReference type="SAM" id="Phobius"/>
    </source>
</evidence>
<keyword evidence="3" id="KW-0812">Transmembrane</keyword>